<dbReference type="Pfam" id="PF00149">
    <property type="entry name" value="Metallophos"/>
    <property type="match status" value="1"/>
</dbReference>
<dbReference type="GO" id="GO:0046872">
    <property type="term" value="F:metal ion binding"/>
    <property type="evidence" value="ECO:0007669"/>
    <property type="project" value="UniProtKB-KW"/>
</dbReference>
<dbReference type="PANTHER" id="PTHR42988">
    <property type="entry name" value="PHOSPHOHYDROLASE"/>
    <property type="match status" value="1"/>
</dbReference>
<dbReference type="InterPro" id="IPR026575">
    <property type="entry name" value="GpdQ/CpdA-like"/>
</dbReference>
<gene>
    <name evidence="6" type="ordered locus">mll3631</name>
</gene>
<dbReference type="Gene3D" id="3.60.21.10">
    <property type="match status" value="1"/>
</dbReference>
<dbReference type="eggNOG" id="COG1409">
    <property type="taxonomic scope" value="Bacteria"/>
</dbReference>
<proteinExistence type="inferred from homology"/>
<comment type="similarity">
    <text evidence="4">Belongs to the cyclic nucleotide phosphodiesterase class-III family.</text>
</comment>
<accession>Q98FT1</accession>
<keyword evidence="1" id="KW-0479">Metal-binding</keyword>
<evidence type="ECO:0000259" key="5">
    <source>
        <dbReference type="Pfam" id="PF00149"/>
    </source>
</evidence>
<dbReference type="InterPro" id="IPR050884">
    <property type="entry name" value="CNP_phosphodiesterase-III"/>
</dbReference>
<protein>
    <submittedName>
        <fullName evidence="6">3',5'-cyclic-nucleotide phosphodiesterase CpdA</fullName>
    </submittedName>
</protein>
<evidence type="ECO:0000256" key="4">
    <source>
        <dbReference type="ARBA" id="ARBA00025742"/>
    </source>
</evidence>
<feature type="domain" description="Calcineurin-like phosphoesterase" evidence="5">
    <location>
        <begin position="48"/>
        <end position="240"/>
    </location>
</feature>
<evidence type="ECO:0000256" key="2">
    <source>
        <dbReference type="ARBA" id="ARBA00022801"/>
    </source>
</evidence>
<dbReference type="KEGG" id="mlo:mll3631"/>
<dbReference type="AlphaFoldDB" id="Q98FT1"/>
<keyword evidence="3" id="KW-0408">Iron</keyword>
<sequence>MLRCGQADHRHDLADGRRLDGAVEGQSRRCVSGWRHAAPAGRVRSRSMKIIQLSDPHLMTPGGRLYGSDPLARLEACIADIGKNHADAELVVISGDLTNDGERAAYAALRDRLSQFSAPCRLMLGNHDDRALFLEMFPDARAEQGFVQSVFDGSEGRLILLDTLDSGHVEGRLCAARLEWLDERLQEAGNRPVVLFMHHPPFRIHMPVLDEVRLADADAFHDVLSRHDNVRHIFAGHVHRSIAGSWRGIPVSTLRSTNHQTALDFSQSWSLGHEPPAYAVIFIDADGVIVHFHDFPVPPLSDRVL</sequence>
<dbReference type="InterPro" id="IPR029052">
    <property type="entry name" value="Metallo-depent_PP-like"/>
</dbReference>
<evidence type="ECO:0000256" key="3">
    <source>
        <dbReference type="ARBA" id="ARBA00023004"/>
    </source>
</evidence>
<name>Q98FT1_RHILO</name>
<organism evidence="6 7">
    <name type="scientific">Mesorhizobium japonicum (strain LMG 29417 / CECT 9101 / MAFF 303099)</name>
    <name type="common">Mesorhizobium loti (strain MAFF 303099)</name>
    <dbReference type="NCBI Taxonomy" id="266835"/>
    <lineage>
        <taxon>Bacteria</taxon>
        <taxon>Pseudomonadati</taxon>
        <taxon>Pseudomonadota</taxon>
        <taxon>Alphaproteobacteria</taxon>
        <taxon>Hyphomicrobiales</taxon>
        <taxon>Phyllobacteriaceae</taxon>
        <taxon>Mesorhizobium</taxon>
    </lineage>
</organism>
<dbReference type="InterPro" id="IPR004843">
    <property type="entry name" value="Calcineurin-like_PHP"/>
</dbReference>
<dbReference type="Proteomes" id="UP000000552">
    <property type="component" value="Chromosome"/>
</dbReference>
<evidence type="ECO:0000313" key="6">
    <source>
        <dbReference type="EMBL" id="BAB50486.1"/>
    </source>
</evidence>
<evidence type="ECO:0000313" key="7">
    <source>
        <dbReference type="Proteomes" id="UP000000552"/>
    </source>
</evidence>
<dbReference type="PANTHER" id="PTHR42988:SF2">
    <property type="entry name" value="CYCLIC NUCLEOTIDE PHOSPHODIESTERASE CBUA0032-RELATED"/>
    <property type="match status" value="1"/>
</dbReference>
<dbReference type="GO" id="GO:0004112">
    <property type="term" value="F:cyclic-nucleotide phosphodiesterase activity"/>
    <property type="evidence" value="ECO:0007669"/>
    <property type="project" value="InterPro"/>
</dbReference>
<keyword evidence="2" id="KW-0378">Hydrolase</keyword>
<dbReference type="CDD" id="cd07402">
    <property type="entry name" value="MPP_GpdQ"/>
    <property type="match status" value="1"/>
</dbReference>
<reference evidence="6 7" key="1">
    <citation type="journal article" date="2000" name="DNA Res.">
        <title>Complete genome structure of the nitrogen-fixing symbiotic bacterium Mesorhizobium loti.</title>
        <authorList>
            <person name="Kaneko T."/>
            <person name="Nakamura Y."/>
            <person name="Sato S."/>
            <person name="Asamizu E."/>
            <person name="Kato T."/>
            <person name="Sasamoto S."/>
            <person name="Watanabe A."/>
            <person name="Idesawa K."/>
            <person name="Ishikawa A."/>
            <person name="Kawashima K."/>
            <person name="Kimura T."/>
            <person name="Kishida Y."/>
            <person name="Kiyokawa C."/>
            <person name="Kohara M."/>
            <person name="Matsumoto M."/>
            <person name="Matsuno A."/>
            <person name="Mochizuki Y."/>
            <person name="Nakayama S."/>
            <person name="Nakazaki N."/>
            <person name="Shimpo S."/>
            <person name="Sugimoto M."/>
            <person name="Takeuchi C."/>
            <person name="Yamada M."/>
            <person name="Tabata S."/>
        </authorList>
    </citation>
    <scope>NUCLEOTIDE SEQUENCE [LARGE SCALE GENOMIC DNA]</scope>
    <source>
        <strain evidence="7">LMG 29417 / CECT 9101 / MAFF 303099</strain>
    </source>
</reference>
<dbReference type="SUPFAM" id="SSF56300">
    <property type="entry name" value="Metallo-dependent phosphatases"/>
    <property type="match status" value="1"/>
</dbReference>
<dbReference type="EMBL" id="BA000012">
    <property type="protein sequence ID" value="BAB50486.1"/>
    <property type="molecule type" value="Genomic_DNA"/>
</dbReference>
<dbReference type="HOGENOM" id="CLU_070320_2_0_5"/>
<evidence type="ECO:0000256" key="1">
    <source>
        <dbReference type="ARBA" id="ARBA00022723"/>
    </source>
</evidence>